<sequence>MELTLTQKLKRWIALKIEPSLIRVKMYLEQTGRWNKAQRLRCCQGRWQVAHDKKTKEAVPSMLENDMRQQEIIQREAFLLEECQRVDRRVLLTKDDQKQLEEWQKERYTLNQELWRAEREGYMLWQRMPKSPYQRGMATKRKHPEWYMMKSLRLDCAGRGGCCGRDCRCCERPRGTIRLKAFGHCTA</sequence>
<dbReference type="AlphaFoldDB" id="A0A395GQA9"/>
<accession>A0A395GQA9</accession>
<organism evidence="1 2">
    <name type="scientific">Aspergillus ibericus CBS 121593</name>
    <dbReference type="NCBI Taxonomy" id="1448316"/>
    <lineage>
        <taxon>Eukaryota</taxon>
        <taxon>Fungi</taxon>
        <taxon>Dikarya</taxon>
        <taxon>Ascomycota</taxon>
        <taxon>Pezizomycotina</taxon>
        <taxon>Eurotiomycetes</taxon>
        <taxon>Eurotiomycetidae</taxon>
        <taxon>Eurotiales</taxon>
        <taxon>Aspergillaceae</taxon>
        <taxon>Aspergillus</taxon>
        <taxon>Aspergillus subgen. Circumdati</taxon>
    </lineage>
</organism>
<dbReference type="GeneID" id="37227121"/>
<name>A0A395GQA9_9EURO</name>
<dbReference type="OrthoDB" id="4440408at2759"/>
<evidence type="ECO:0000313" key="1">
    <source>
        <dbReference type="EMBL" id="RAK97700.1"/>
    </source>
</evidence>
<protein>
    <submittedName>
        <fullName evidence="1">Uncharacterized protein</fullName>
    </submittedName>
</protein>
<dbReference type="RefSeq" id="XP_025572028.1">
    <property type="nucleotide sequence ID" value="XM_025722256.1"/>
</dbReference>
<dbReference type="Proteomes" id="UP000249402">
    <property type="component" value="Unassembled WGS sequence"/>
</dbReference>
<dbReference type="VEuPathDB" id="FungiDB:BO80DRAFT_457952"/>
<keyword evidence="2" id="KW-1185">Reference proteome</keyword>
<dbReference type="EMBL" id="KZ824460">
    <property type="protein sequence ID" value="RAK97700.1"/>
    <property type="molecule type" value="Genomic_DNA"/>
</dbReference>
<dbReference type="STRING" id="1448316.A0A395GQA9"/>
<evidence type="ECO:0000313" key="2">
    <source>
        <dbReference type="Proteomes" id="UP000249402"/>
    </source>
</evidence>
<proteinExistence type="predicted"/>
<reference evidence="1 2" key="1">
    <citation type="submission" date="2018-02" db="EMBL/GenBank/DDBJ databases">
        <title>The genomes of Aspergillus section Nigri reveals drivers in fungal speciation.</title>
        <authorList>
            <consortium name="DOE Joint Genome Institute"/>
            <person name="Vesth T.C."/>
            <person name="Nybo J."/>
            <person name="Theobald S."/>
            <person name="Brandl J."/>
            <person name="Frisvad J.C."/>
            <person name="Nielsen K.F."/>
            <person name="Lyhne E.K."/>
            <person name="Kogle M.E."/>
            <person name="Kuo A."/>
            <person name="Riley R."/>
            <person name="Clum A."/>
            <person name="Nolan M."/>
            <person name="Lipzen A."/>
            <person name="Salamov A."/>
            <person name="Henrissat B."/>
            <person name="Wiebenga A."/>
            <person name="De vries R.P."/>
            <person name="Grigoriev I.V."/>
            <person name="Mortensen U.H."/>
            <person name="Andersen M.R."/>
            <person name="Baker S.E."/>
        </authorList>
    </citation>
    <scope>NUCLEOTIDE SEQUENCE [LARGE SCALE GENOMIC DNA]</scope>
    <source>
        <strain evidence="1 2">CBS 121593</strain>
    </source>
</reference>
<gene>
    <name evidence="1" type="ORF">BO80DRAFT_457952</name>
</gene>